<feature type="transmembrane region" description="Helical" evidence="7">
    <location>
        <begin position="93"/>
        <end position="117"/>
    </location>
</feature>
<keyword evidence="3" id="KW-1003">Cell membrane</keyword>
<dbReference type="Gene3D" id="1.20.1250.20">
    <property type="entry name" value="MFS general substrate transporter like domains"/>
    <property type="match status" value="2"/>
</dbReference>
<evidence type="ECO:0000256" key="6">
    <source>
        <dbReference type="ARBA" id="ARBA00023136"/>
    </source>
</evidence>
<evidence type="ECO:0000256" key="7">
    <source>
        <dbReference type="SAM" id="Phobius"/>
    </source>
</evidence>
<keyword evidence="2" id="KW-0813">Transport</keyword>
<gene>
    <name evidence="8" type="ORF">DJ52_14955</name>
</gene>
<evidence type="ECO:0000313" key="8">
    <source>
        <dbReference type="EMBL" id="PPS20783.1"/>
    </source>
</evidence>
<feature type="transmembrane region" description="Helical" evidence="7">
    <location>
        <begin position="288"/>
        <end position="312"/>
    </location>
</feature>
<feature type="transmembrane region" description="Helical" evidence="7">
    <location>
        <begin position="350"/>
        <end position="371"/>
    </location>
</feature>
<proteinExistence type="predicted"/>
<feature type="transmembrane region" description="Helical" evidence="7">
    <location>
        <begin position="33"/>
        <end position="55"/>
    </location>
</feature>
<reference evidence="8 9" key="1">
    <citation type="submission" date="2014-04" db="EMBL/GenBank/DDBJ databases">
        <title>Whole genome sequence of 'Brachyspira hampsonii' D13-03603F2.</title>
        <authorList>
            <person name="Patterson A.H."/>
            <person name="Chaban B."/>
            <person name="Fernando C."/>
            <person name="Harding J.C."/>
            <person name="Hill J.E."/>
        </authorList>
    </citation>
    <scope>NUCLEOTIDE SEQUENCE [LARGE SCALE GENOMIC DNA]</scope>
    <source>
        <strain evidence="8 9">D13-03603F2</strain>
    </source>
</reference>
<dbReference type="InterPro" id="IPR036259">
    <property type="entry name" value="MFS_trans_sf"/>
</dbReference>
<comment type="subcellular location">
    <subcellularLocation>
        <location evidence="1">Cell membrane</location>
        <topology evidence="1">Multi-pass membrane protein</topology>
    </subcellularLocation>
</comment>
<feature type="transmembrane region" description="Helical" evidence="7">
    <location>
        <begin position="195"/>
        <end position="216"/>
    </location>
</feature>
<name>A0ABX5B107_9SPIR</name>
<feature type="transmembrane region" description="Helical" evidence="7">
    <location>
        <begin position="264"/>
        <end position="282"/>
    </location>
</feature>
<comment type="caution">
    <text evidence="8">The sequence shown here is derived from an EMBL/GenBank/DDBJ whole genome shotgun (WGS) entry which is preliminary data.</text>
</comment>
<keyword evidence="9" id="KW-1185">Reference proteome</keyword>
<sequence>MIILIYSMPFLIYLCSSIFSTVLVINASKMGAAPFFISMLGVSYGMGMMITAGIFSKIKIPKKYYTNLIYIEAVMQMIISALCLIFMPMEMSVFYSFLYGCSTTIFFVCFQSSLDIVSKDLPIRLSGALFIFSWSLGFAVGPSITGLIYDINYKIGFYIVIAMSFIIFIFFYLSRHIRFKANRIKKFDEPFMRAPRYKVYIGWLIIFVGALVLHTLRFMFLDYGIKEAGLSEAKAATLVGSLSAFMAVGTLAGSFYLRFLEKKRVFTIVGLLTPIALTLILISKNFYVFIIAFMFLGLVSGFGYFFGLYYALADQENSASNVAVNEALTGVAALFIPFSVGYLASHYSYFAGFLFMMIVSLICYIIAIVIMHKKRLSSKEKLNNNEKIENIIIEQSNMQ</sequence>
<organism evidence="8 9">
    <name type="scientific">Brachyspira murdochii</name>
    <dbReference type="NCBI Taxonomy" id="84378"/>
    <lineage>
        <taxon>Bacteria</taxon>
        <taxon>Pseudomonadati</taxon>
        <taxon>Spirochaetota</taxon>
        <taxon>Spirochaetia</taxon>
        <taxon>Brachyspirales</taxon>
        <taxon>Brachyspiraceae</taxon>
        <taxon>Brachyspira</taxon>
    </lineage>
</organism>
<protein>
    <submittedName>
        <fullName evidence="8">MFS transporter</fullName>
    </submittedName>
</protein>
<feature type="transmembrane region" description="Helical" evidence="7">
    <location>
        <begin position="67"/>
        <end position="87"/>
    </location>
</feature>
<dbReference type="InterPro" id="IPR011701">
    <property type="entry name" value="MFS"/>
</dbReference>
<evidence type="ECO:0000256" key="1">
    <source>
        <dbReference type="ARBA" id="ARBA00004651"/>
    </source>
</evidence>
<evidence type="ECO:0000256" key="3">
    <source>
        <dbReference type="ARBA" id="ARBA00022475"/>
    </source>
</evidence>
<dbReference type="RefSeq" id="WP_104619289.1">
    <property type="nucleotide sequence ID" value="NZ_JAWLQH010000008.1"/>
</dbReference>
<evidence type="ECO:0000256" key="5">
    <source>
        <dbReference type="ARBA" id="ARBA00022989"/>
    </source>
</evidence>
<feature type="transmembrane region" description="Helical" evidence="7">
    <location>
        <begin position="155"/>
        <end position="174"/>
    </location>
</feature>
<dbReference type="SUPFAM" id="SSF103473">
    <property type="entry name" value="MFS general substrate transporter"/>
    <property type="match status" value="1"/>
</dbReference>
<dbReference type="Proteomes" id="UP000238924">
    <property type="component" value="Unassembled WGS sequence"/>
</dbReference>
<dbReference type="PANTHER" id="PTHR23517:SF3">
    <property type="entry name" value="INTEGRAL MEMBRANE TRANSPORT PROTEIN"/>
    <property type="match status" value="1"/>
</dbReference>
<keyword evidence="4 7" id="KW-0812">Transmembrane</keyword>
<feature type="transmembrane region" description="Helical" evidence="7">
    <location>
        <begin position="129"/>
        <end position="149"/>
    </location>
</feature>
<keyword evidence="5 7" id="KW-1133">Transmembrane helix</keyword>
<evidence type="ECO:0000256" key="4">
    <source>
        <dbReference type="ARBA" id="ARBA00022692"/>
    </source>
</evidence>
<dbReference type="Pfam" id="PF07690">
    <property type="entry name" value="MFS_1"/>
    <property type="match status" value="1"/>
</dbReference>
<accession>A0ABX5B107</accession>
<evidence type="ECO:0000313" key="9">
    <source>
        <dbReference type="Proteomes" id="UP000238924"/>
    </source>
</evidence>
<feature type="transmembrane region" description="Helical" evidence="7">
    <location>
        <begin position="324"/>
        <end position="344"/>
    </location>
</feature>
<dbReference type="InterPro" id="IPR050171">
    <property type="entry name" value="MFS_Transporters"/>
</dbReference>
<feature type="transmembrane region" description="Helical" evidence="7">
    <location>
        <begin position="236"/>
        <end position="257"/>
    </location>
</feature>
<dbReference type="PANTHER" id="PTHR23517">
    <property type="entry name" value="RESISTANCE PROTEIN MDTM, PUTATIVE-RELATED-RELATED"/>
    <property type="match status" value="1"/>
</dbReference>
<evidence type="ECO:0000256" key="2">
    <source>
        <dbReference type="ARBA" id="ARBA00022448"/>
    </source>
</evidence>
<feature type="transmembrane region" description="Helical" evidence="7">
    <location>
        <begin position="7"/>
        <end position="27"/>
    </location>
</feature>
<keyword evidence="6 7" id="KW-0472">Membrane</keyword>
<dbReference type="EMBL" id="JJMJ01000266">
    <property type="protein sequence ID" value="PPS20783.1"/>
    <property type="molecule type" value="Genomic_DNA"/>
</dbReference>